<evidence type="ECO:0000313" key="5">
    <source>
        <dbReference type="WBParaSite" id="HCON_00068020-00001"/>
    </source>
</evidence>
<feature type="region of interest" description="Disordered" evidence="2">
    <location>
        <begin position="1"/>
        <end position="23"/>
    </location>
</feature>
<dbReference type="SUPFAM" id="SSF49899">
    <property type="entry name" value="Concanavalin A-like lectins/glucanases"/>
    <property type="match status" value="4"/>
</dbReference>
<dbReference type="InterPro" id="IPR013320">
    <property type="entry name" value="ConA-like_dom_sf"/>
</dbReference>
<reference evidence="5" key="1">
    <citation type="submission" date="2020-12" db="UniProtKB">
        <authorList>
            <consortium name="WormBaseParasite"/>
        </authorList>
    </citation>
    <scope>IDENTIFICATION</scope>
    <source>
        <strain evidence="5">MHco3</strain>
    </source>
</reference>
<organism evidence="4 5">
    <name type="scientific">Haemonchus contortus</name>
    <name type="common">Barber pole worm</name>
    <dbReference type="NCBI Taxonomy" id="6289"/>
    <lineage>
        <taxon>Eukaryota</taxon>
        <taxon>Metazoa</taxon>
        <taxon>Ecdysozoa</taxon>
        <taxon>Nematoda</taxon>
        <taxon>Chromadorea</taxon>
        <taxon>Rhabditida</taxon>
        <taxon>Rhabditina</taxon>
        <taxon>Rhabditomorpha</taxon>
        <taxon>Strongyloidea</taxon>
        <taxon>Trichostrongylidae</taxon>
        <taxon>Haemonchus</taxon>
    </lineage>
</organism>
<feature type="compositionally biased region" description="Basic and acidic residues" evidence="2">
    <location>
        <begin position="8"/>
        <end position="20"/>
    </location>
</feature>
<evidence type="ECO:0000313" key="4">
    <source>
        <dbReference type="Proteomes" id="UP000025227"/>
    </source>
</evidence>
<dbReference type="WBParaSite" id="HCON_00068020-00001">
    <property type="protein sequence ID" value="HCON_00068020-00001"/>
    <property type="gene ID" value="HCON_00068020"/>
</dbReference>
<dbReference type="PANTHER" id="PTHR11346:SF116">
    <property type="entry name" value="GALECTIN"/>
    <property type="match status" value="1"/>
</dbReference>
<sequence>MAQPTTEKSNEPHFTGDPKDAPIPPPYLTKLSHPISPGHLMEIRGVVNNNAPKVPIAIFYGKTAKLWVFFDYDSTRLAVTVTKGNQVEGTVQTDLPFLRGQPFHLGLRFNQDNLEILASNKQVLECKHPAPIEEVEGLGIRGNCMLKSVHGAGRRWYPSPWYSFFPEGYVRFGQKFIIHGTPRGELFAVDLIGPSNNIPFSFSPSFERNQIVRNANKQGKWGVRETEGKFPFERDQDFNLIIQYDPAGIKYFVNRKQIGSFFHRFDDPERACTGMRIVGPVEVYSVELAHAADSRIPVPLTVGLGQRLRAGETICIRGAVKSEASGFDVNFLRGERGEGQMQTVLQVNFRFDENAIIMNSFTDGVWGEEERVSMPLQKGDSFDVRIGVTVVSMEISCDGSLIHEYKHRVPYDEITYIQINGDCTLTNVFGTGRRYFSVPWLTGFPDGNLKMGQSVQVHGVSKGNSWNLDLLDTSNDILFRFSPRFDNKQIMRNSSKGGQWANEESSGPFPFEIDQPFDLVIENDPSSLKITVNGEQFGTFEHRTDDPTGDYSEMRLDGDIEVTGIEVK</sequence>
<dbReference type="SMART" id="SM00276">
    <property type="entry name" value="GLECT"/>
    <property type="match status" value="4"/>
</dbReference>
<dbReference type="InterPro" id="IPR044156">
    <property type="entry name" value="Galectin-like"/>
</dbReference>
<dbReference type="FunFam" id="2.60.120.200:FF:000276">
    <property type="entry name" value="Galectin"/>
    <property type="match status" value="1"/>
</dbReference>
<dbReference type="InterPro" id="IPR001079">
    <property type="entry name" value="Galectin_CRD"/>
</dbReference>
<dbReference type="Gene3D" id="2.60.120.200">
    <property type="match status" value="4"/>
</dbReference>
<dbReference type="CDD" id="cd00070">
    <property type="entry name" value="GLECT"/>
    <property type="match status" value="3"/>
</dbReference>
<evidence type="ECO:0000256" key="2">
    <source>
        <dbReference type="SAM" id="MobiDB-lite"/>
    </source>
</evidence>
<dbReference type="AlphaFoldDB" id="A0A7I4YBE3"/>
<evidence type="ECO:0000256" key="1">
    <source>
        <dbReference type="ARBA" id="ARBA00022734"/>
    </source>
</evidence>
<dbReference type="PROSITE" id="PS51304">
    <property type="entry name" value="GALECTIN"/>
    <property type="match status" value="4"/>
</dbReference>
<name>A0A7I4YBE3_HAECO</name>
<protein>
    <submittedName>
        <fullName evidence="5">Galectin</fullName>
    </submittedName>
</protein>
<dbReference type="Proteomes" id="UP000025227">
    <property type="component" value="Unplaced"/>
</dbReference>
<feature type="domain" description="Galectin" evidence="3">
    <location>
        <begin position="27"/>
        <end position="152"/>
    </location>
</feature>
<dbReference type="SMART" id="SM00908">
    <property type="entry name" value="Gal-bind_lectin"/>
    <property type="match status" value="4"/>
</dbReference>
<dbReference type="GO" id="GO:0016936">
    <property type="term" value="F:galactoside binding"/>
    <property type="evidence" value="ECO:0007669"/>
    <property type="project" value="TreeGrafter"/>
</dbReference>
<dbReference type="OMA" id="NIRFDPP"/>
<feature type="domain" description="Galectin" evidence="3">
    <location>
        <begin position="162"/>
        <end position="289"/>
    </location>
</feature>
<feature type="domain" description="Galectin" evidence="3">
    <location>
        <begin position="300"/>
        <end position="431"/>
    </location>
</feature>
<dbReference type="OrthoDB" id="6251307at2759"/>
<proteinExistence type="predicted"/>
<dbReference type="Pfam" id="PF00337">
    <property type="entry name" value="Gal-bind_lectin"/>
    <property type="match status" value="4"/>
</dbReference>
<accession>A0A7I4YBE3</accession>
<evidence type="ECO:0000259" key="3">
    <source>
        <dbReference type="PROSITE" id="PS51304"/>
    </source>
</evidence>
<feature type="domain" description="Galectin" evidence="3">
    <location>
        <begin position="441"/>
        <end position="568"/>
    </location>
</feature>
<dbReference type="PANTHER" id="PTHR11346">
    <property type="entry name" value="GALECTIN"/>
    <property type="match status" value="1"/>
</dbReference>
<keyword evidence="1" id="KW-0430">Lectin</keyword>
<keyword evidence="4" id="KW-1185">Reference proteome</keyword>
<dbReference type="GO" id="GO:0030246">
    <property type="term" value="F:carbohydrate binding"/>
    <property type="evidence" value="ECO:0007669"/>
    <property type="project" value="UniProtKB-KW"/>
</dbReference>